<protein>
    <submittedName>
        <fullName evidence="3">YTH domain-containing protein</fullName>
    </submittedName>
</protein>
<dbReference type="WBParaSite" id="OFLC_0000443901-mRNA-1">
    <property type="protein sequence ID" value="OFLC_0000443901-mRNA-1"/>
    <property type="gene ID" value="OFLC_0000443901"/>
</dbReference>
<reference evidence="1 2" key="2">
    <citation type="submission" date="2018-11" db="EMBL/GenBank/DDBJ databases">
        <authorList>
            <consortium name="Pathogen Informatics"/>
        </authorList>
    </citation>
    <scope>NUCLEOTIDE SEQUENCE [LARGE SCALE GENOMIC DNA]</scope>
</reference>
<dbReference type="Proteomes" id="UP000267606">
    <property type="component" value="Unassembled WGS sequence"/>
</dbReference>
<proteinExistence type="predicted"/>
<evidence type="ECO:0000313" key="1">
    <source>
        <dbReference type="EMBL" id="VDO40025.1"/>
    </source>
</evidence>
<organism evidence="3">
    <name type="scientific">Onchocerca flexuosa</name>
    <dbReference type="NCBI Taxonomy" id="387005"/>
    <lineage>
        <taxon>Eukaryota</taxon>
        <taxon>Metazoa</taxon>
        <taxon>Ecdysozoa</taxon>
        <taxon>Nematoda</taxon>
        <taxon>Chromadorea</taxon>
        <taxon>Rhabditida</taxon>
        <taxon>Spirurina</taxon>
        <taxon>Spiruromorpha</taxon>
        <taxon>Filarioidea</taxon>
        <taxon>Onchocercidae</taxon>
        <taxon>Onchocerca</taxon>
    </lineage>
</organism>
<evidence type="ECO:0000313" key="3">
    <source>
        <dbReference type="WBParaSite" id="OFLC_0000443901-mRNA-1"/>
    </source>
</evidence>
<gene>
    <name evidence="1" type="ORF">OFLC_LOCUS4442</name>
</gene>
<dbReference type="EMBL" id="UZAJ01003378">
    <property type="protein sequence ID" value="VDO40025.1"/>
    <property type="molecule type" value="Genomic_DNA"/>
</dbReference>
<keyword evidence="2" id="KW-1185">Reference proteome</keyword>
<reference evidence="3" key="1">
    <citation type="submission" date="2016-06" db="UniProtKB">
        <authorList>
            <consortium name="WormBaseParasite"/>
        </authorList>
    </citation>
    <scope>IDENTIFICATION</scope>
</reference>
<accession>A0A183HAC8</accession>
<dbReference type="STRING" id="387005.A0A183HAC8"/>
<name>A0A183HAC8_9BILA</name>
<evidence type="ECO:0000313" key="2">
    <source>
        <dbReference type="Proteomes" id="UP000267606"/>
    </source>
</evidence>
<sequence length="255" mass="29840">MQSREDCLSDWDTKTTDQFDVNNIMIDYLIKDRRNSEKEAKELIARKWGKNRRAIKNFACRYTVKSKYFLTKIKKENHCFQIVSFGAETVITQIVPTFKVKRQIYHKIVSLLPLLDGQRKSLQLCFINDNSDEFNDMKSATASRKKQFNTKWQLLESAINSNQEILFFISETEIADISIQHSSGNSGYPLYRRSAEDNARKYLSSNEDDGEFFHFSYMNEVRVVAHLAVHLENVQRVYFTAANVQQIALNPRLQR</sequence>
<dbReference type="AlphaFoldDB" id="A0A183HAC8"/>